<protein>
    <submittedName>
        <fullName evidence="4">Marine proteobacterial sortase target protein</fullName>
    </submittedName>
</protein>
<sequence length="737" mass="81208">MKKDFLETFAGIHPCRVETADVSRCDDGQALLPDWMFSLMQTSGLLLLAVLLFNLLTSVSAIASTQMPDDRVANPLWPGSGTLEWQGVNADVAPNLQTEINMQVSGLTNRVTVTQHYINHSEQWLNGRYLFPLPENAAVDSLQMKIGERRIEGQIKPRTEARQIYEQAKAEGKRASLLSQQRPNLFTTDVANLGPGESLEITFSYQQSLIYRDGQFSLRFPMTITPRYVPLSMLRNEAQLADALSLQSPMVDSDALQREQATVNRTDIAVTLDAGVPLAAIRSSSHQIQQQSQSNGQVVISLTKILPDRDFVLEWQPQPEAEPTAALYSQMGQTHLLTPRAGNSVMPDKSRYSLLMLMPPAQSPSTAQPRELILVIDTSGSMGGAALAQAKSAVLFALSSLKPQDNFNIVAFNSDVQPLAPEALPVTAVNLGRAQQFVRCLDADGGTEMAKALRQALPLTNEDNSKTAKDKRLRQVIFMTDGAVANEDELFEMIRNRLGASRLFTVGIGSAPNSHFMHRAAELGRGTFTYIGNMQEVEQKTISLLSKIAAPVLTDVQLHYSDGTVPDYWPASIPDLYMGEPLMVNLRERSEDQPPLLVSGMRNGQRWQQQVQLKASIAALGLDLLWARQQIASLEMMRNGDNRERTTQQATALALKYHLVSHYTSLIAVDVTPVNPAPQHNVQGQAPNMAPVGWQASGNMPQTATDSRLMLVLGLLCLIGALFCGAWRQRLWQARCC</sequence>
<keyword evidence="5" id="KW-1185">Reference proteome</keyword>
<accession>A0ABX7YQQ0</accession>
<dbReference type="CDD" id="cd01461">
    <property type="entry name" value="vWA_interalpha_trypsin_inhibitor"/>
    <property type="match status" value="1"/>
</dbReference>
<evidence type="ECO:0000259" key="3">
    <source>
        <dbReference type="PROSITE" id="PS51468"/>
    </source>
</evidence>
<dbReference type="InterPro" id="IPR022440">
    <property type="entry name" value="CHP03788"/>
</dbReference>
<evidence type="ECO:0000313" key="4">
    <source>
        <dbReference type="EMBL" id="QUN04621.1"/>
    </source>
</evidence>
<dbReference type="Pfam" id="PF08487">
    <property type="entry name" value="VIT"/>
    <property type="match status" value="1"/>
</dbReference>
<feature type="transmembrane region" description="Helical" evidence="1">
    <location>
        <begin position="45"/>
        <end position="63"/>
    </location>
</feature>
<dbReference type="Gene3D" id="3.40.50.410">
    <property type="entry name" value="von Willebrand factor, type A domain"/>
    <property type="match status" value="1"/>
</dbReference>
<dbReference type="PANTHER" id="PTHR45737">
    <property type="entry name" value="VON WILLEBRAND FACTOR A DOMAIN-CONTAINING PROTEIN 5A"/>
    <property type="match status" value="1"/>
</dbReference>
<dbReference type="RefSeq" id="WP_212593676.1">
    <property type="nucleotide sequence ID" value="NZ_CP073587.1"/>
</dbReference>
<feature type="domain" description="VWFA" evidence="2">
    <location>
        <begin position="371"/>
        <end position="548"/>
    </location>
</feature>
<reference evidence="4 5" key="1">
    <citation type="submission" date="2021-04" db="EMBL/GenBank/DDBJ databases">
        <title>Novel species identification of genus Shewanella.</title>
        <authorList>
            <person name="Liu G."/>
        </authorList>
    </citation>
    <scope>NUCLEOTIDE SEQUENCE [LARGE SCALE GENOMIC DNA]</scope>
    <source>
        <strain evidence="4 5">FJAT-54481</strain>
    </source>
</reference>
<dbReference type="SMART" id="SM00327">
    <property type="entry name" value="VWA"/>
    <property type="match status" value="1"/>
</dbReference>
<dbReference type="InterPro" id="IPR036465">
    <property type="entry name" value="vWFA_dom_sf"/>
</dbReference>
<dbReference type="PANTHER" id="PTHR45737:SF6">
    <property type="entry name" value="VON WILLEBRAND FACTOR A DOMAIN-CONTAINING PROTEIN 5A"/>
    <property type="match status" value="1"/>
</dbReference>
<dbReference type="PROSITE" id="PS51468">
    <property type="entry name" value="VIT"/>
    <property type="match status" value="1"/>
</dbReference>
<dbReference type="PROSITE" id="PS50234">
    <property type="entry name" value="VWFA"/>
    <property type="match status" value="1"/>
</dbReference>
<dbReference type="SMART" id="SM00609">
    <property type="entry name" value="VIT"/>
    <property type="match status" value="1"/>
</dbReference>
<dbReference type="InterPro" id="IPR002035">
    <property type="entry name" value="VWF_A"/>
</dbReference>
<feature type="transmembrane region" description="Helical" evidence="1">
    <location>
        <begin position="709"/>
        <end position="727"/>
    </location>
</feature>
<feature type="domain" description="VIT" evidence="3">
    <location>
        <begin position="79"/>
        <end position="207"/>
    </location>
</feature>
<dbReference type="NCBIfam" id="TIGR03788">
    <property type="entry name" value="marine_srt_targ"/>
    <property type="match status" value="1"/>
</dbReference>
<evidence type="ECO:0000313" key="5">
    <source>
        <dbReference type="Proteomes" id="UP000679575"/>
    </source>
</evidence>
<evidence type="ECO:0000256" key="1">
    <source>
        <dbReference type="SAM" id="Phobius"/>
    </source>
</evidence>
<keyword evidence="1" id="KW-0472">Membrane</keyword>
<dbReference type="Proteomes" id="UP000679575">
    <property type="component" value="Chromosome"/>
</dbReference>
<organism evidence="4 5">
    <name type="scientific">Shewanella yunxiaonensis</name>
    <dbReference type="NCBI Taxonomy" id="2829809"/>
    <lineage>
        <taxon>Bacteria</taxon>
        <taxon>Pseudomonadati</taxon>
        <taxon>Pseudomonadota</taxon>
        <taxon>Gammaproteobacteria</taxon>
        <taxon>Alteromonadales</taxon>
        <taxon>Shewanellaceae</taxon>
        <taxon>Shewanella</taxon>
    </lineage>
</organism>
<dbReference type="InterPro" id="IPR013694">
    <property type="entry name" value="VIT"/>
</dbReference>
<evidence type="ECO:0000259" key="2">
    <source>
        <dbReference type="PROSITE" id="PS50234"/>
    </source>
</evidence>
<gene>
    <name evidence="4" type="ORF">KDN34_10135</name>
</gene>
<dbReference type="EMBL" id="CP073587">
    <property type="protein sequence ID" value="QUN04621.1"/>
    <property type="molecule type" value="Genomic_DNA"/>
</dbReference>
<dbReference type="Pfam" id="PF13768">
    <property type="entry name" value="VWA_3"/>
    <property type="match status" value="1"/>
</dbReference>
<name>A0ABX7YQQ0_9GAMM</name>
<proteinExistence type="predicted"/>
<dbReference type="SUPFAM" id="SSF53300">
    <property type="entry name" value="vWA-like"/>
    <property type="match status" value="1"/>
</dbReference>
<keyword evidence="1" id="KW-0812">Transmembrane</keyword>
<keyword evidence="1" id="KW-1133">Transmembrane helix</keyword>